<dbReference type="GO" id="GO:0043190">
    <property type="term" value="C:ATP-binding cassette (ABC) transporter complex"/>
    <property type="evidence" value="ECO:0007669"/>
    <property type="project" value="InterPro"/>
</dbReference>
<comment type="similarity">
    <text evidence="2">Belongs to the binding-protein-dependent transport system permease family. HisMQ subfamily.</text>
</comment>
<evidence type="ECO:0000259" key="10">
    <source>
        <dbReference type="PROSITE" id="PS50928"/>
    </source>
</evidence>
<evidence type="ECO:0000256" key="7">
    <source>
        <dbReference type="ARBA" id="ARBA00022989"/>
    </source>
</evidence>
<proteinExistence type="inferred from homology"/>
<dbReference type="Pfam" id="PF00528">
    <property type="entry name" value="BPD_transp_1"/>
    <property type="match status" value="1"/>
</dbReference>
<organism evidence="11 12">
    <name type="scientific">Roseibium marinum</name>
    <dbReference type="NCBI Taxonomy" id="281252"/>
    <lineage>
        <taxon>Bacteria</taxon>
        <taxon>Pseudomonadati</taxon>
        <taxon>Pseudomonadota</taxon>
        <taxon>Alphaproteobacteria</taxon>
        <taxon>Hyphomicrobiales</taxon>
        <taxon>Stappiaceae</taxon>
        <taxon>Roseibium</taxon>
    </lineage>
</organism>
<feature type="transmembrane region" description="Helical" evidence="9">
    <location>
        <begin position="269"/>
        <end position="290"/>
    </location>
</feature>
<evidence type="ECO:0000313" key="11">
    <source>
        <dbReference type="EMBL" id="POF29155.1"/>
    </source>
</evidence>
<evidence type="ECO:0000256" key="1">
    <source>
        <dbReference type="ARBA" id="ARBA00004429"/>
    </source>
</evidence>
<feature type="transmembrane region" description="Helical" evidence="9">
    <location>
        <begin position="25"/>
        <end position="47"/>
    </location>
</feature>
<gene>
    <name evidence="11" type="ORF">CLV41_110159</name>
</gene>
<sequence length="303" mass="34695">MTTHDQQALLKPPPLAKRPWSTARIAGHVLVALWAIAFGYLIIYLLGNLEKPILEFLLPYLSGSWSEYALRRLETHEFDSFMGRYVKQYISGFLVTLQIVSLSLLIGAALSLPLAMARASKWKLLSVPAYAYVYFFRGTPLLAQTFLIYYGFGSFRPELQSLGLWWFFRDAFYCILFAFALNTSAYQAEILRGAVQNISRGQWEGAAALGLSRPVTFFKVILPQALMVALRPYGNEIILMIKGSAIASIVTIFDLMGETRRAYSRSYDFQAYIWAAVVYLMMVEVLRRIWDRIELRLTRHLKR</sequence>
<evidence type="ECO:0000256" key="2">
    <source>
        <dbReference type="ARBA" id="ARBA00010072"/>
    </source>
</evidence>
<dbReference type="InterPro" id="IPR043429">
    <property type="entry name" value="ArtM/GltK/GlnP/TcyL/YhdX-like"/>
</dbReference>
<dbReference type="Proteomes" id="UP000236959">
    <property type="component" value="Unassembled WGS sequence"/>
</dbReference>
<accession>A0A2S3UN79</accession>
<keyword evidence="6 9" id="KW-0812">Transmembrane</keyword>
<dbReference type="AlphaFoldDB" id="A0A2S3UN79"/>
<evidence type="ECO:0000256" key="9">
    <source>
        <dbReference type="RuleBase" id="RU363032"/>
    </source>
</evidence>
<dbReference type="PANTHER" id="PTHR30614">
    <property type="entry name" value="MEMBRANE COMPONENT OF AMINO ACID ABC TRANSPORTER"/>
    <property type="match status" value="1"/>
</dbReference>
<evidence type="ECO:0000256" key="3">
    <source>
        <dbReference type="ARBA" id="ARBA00022448"/>
    </source>
</evidence>
<comment type="subcellular location">
    <subcellularLocation>
        <location evidence="1">Cell inner membrane</location>
        <topology evidence="1">Multi-pass membrane protein</topology>
    </subcellularLocation>
    <subcellularLocation>
        <location evidence="9">Cell membrane</location>
        <topology evidence="9">Multi-pass membrane protein</topology>
    </subcellularLocation>
</comment>
<feature type="transmembrane region" description="Helical" evidence="9">
    <location>
        <begin position="89"/>
        <end position="117"/>
    </location>
</feature>
<feature type="transmembrane region" description="Helical" evidence="9">
    <location>
        <begin position="164"/>
        <end position="182"/>
    </location>
</feature>
<feature type="transmembrane region" description="Helical" evidence="9">
    <location>
        <begin position="237"/>
        <end position="257"/>
    </location>
</feature>
<evidence type="ECO:0000256" key="6">
    <source>
        <dbReference type="ARBA" id="ARBA00022692"/>
    </source>
</evidence>
<dbReference type="InterPro" id="IPR000515">
    <property type="entry name" value="MetI-like"/>
</dbReference>
<dbReference type="RefSeq" id="WP_103224309.1">
    <property type="nucleotide sequence ID" value="NZ_PPCN01000010.1"/>
</dbReference>
<evidence type="ECO:0000313" key="12">
    <source>
        <dbReference type="Proteomes" id="UP000236959"/>
    </source>
</evidence>
<dbReference type="EMBL" id="PPCN01000010">
    <property type="protein sequence ID" value="POF29155.1"/>
    <property type="molecule type" value="Genomic_DNA"/>
</dbReference>
<keyword evidence="8 9" id="KW-0472">Membrane</keyword>
<dbReference type="CDD" id="cd06261">
    <property type="entry name" value="TM_PBP2"/>
    <property type="match status" value="1"/>
</dbReference>
<feature type="transmembrane region" description="Helical" evidence="9">
    <location>
        <begin position="129"/>
        <end position="152"/>
    </location>
</feature>
<keyword evidence="4" id="KW-1003">Cell membrane</keyword>
<dbReference type="SUPFAM" id="SSF161098">
    <property type="entry name" value="MetI-like"/>
    <property type="match status" value="1"/>
</dbReference>
<dbReference type="GO" id="GO:0006865">
    <property type="term" value="P:amino acid transport"/>
    <property type="evidence" value="ECO:0007669"/>
    <property type="project" value="TreeGrafter"/>
</dbReference>
<dbReference type="PROSITE" id="PS50928">
    <property type="entry name" value="ABC_TM1"/>
    <property type="match status" value="1"/>
</dbReference>
<feature type="domain" description="ABC transmembrane type-1" evidence="10">
    <location>
        <begin position="93"/>
        <end position="290"/>
    </location>
</feature>
<evidence type="ECO:0000256" key="4">
    <source>
        <dbReference type="ARBA" id="ARBA00022475"/>
    </source>
</evidence>
<name>A0A2S3UN79_9HYPH</name>
<comment type="caution">
    <text evidence="11">The sequence shown here is derived from an EMBL/GenBank/DDBJ whole genome shotgun (WGS) entry which is preliminary data.</text>
</comment>
<evidence type="ECO:0000256" key="8">
    <source>
        <dbReference type="ARBA" id="ARBA00023136"/>
    </source>
</evidence>
<dbReference type="NCBIfam" id="TIGR01726">
    <property type="entry name" value="HEQRo_perm_3TM"/>
    <property type="match status" value="1"/>
</dbReference>
<dbReference type="InterPro" id="IPR010065">
    <property type="entry name" value="AA_ABC_transptr_permease_3TM"/>
</dbReference>
<keyword evidence="5" id="KW-0997">Cell inner membrane</keyword>
<evidence type="ECO:0000256" key="5">
    <source>
        <dbReference type="ARBA" id="ARBA00022519"/>
    </source>
</evidence>
<dbReference type="InterPro" id="IPR035906">
    <property type="entry name" value="MetI-like_sf"/>
</dbReference>
<dbReference type="OrthoDB" id="9814550at2"/>
<keyword evidence="7 9" id="KW-1133">Transmembrane helix</keyword>
<protein>
    <submittedName>
        <fullName evidence="11">Polar amino acid transport system permease protein</fullName>
    </submittedName>
</protein>
<keyword evidence="3 9" id="KW-0813">Transport</keyword>
<dbReference type="GO" id="GO:0022857">
    <property type="term" value="F:transmembrane transporter activity"/>
    <property type="evidence" value="ECO:0007669"/>
    <property type="project" value="InterPro"/>
</dbReference>
<reference evidence="11 12" key="1">
    <citation type="submission" date="2018-01" db="EMBL/GenBank/DDBJ databases">
        <title>Genomic Encyclopedia of Archaeal and Bacterial Type Strains, Phase II (KMG-II): from individual species to whole genera.</title>
        <authorList>
            <person name="Goeker M."/>
        </authorList>
    </citation>
    <scope>NUCLEOTIDE SEQUENCE [LARGE SCALE GENOMIC DNA]</scope>
    <source>
        <strain evidence="11 12">DSM 17023</strain>
    </source>
</reference>
<dbReference type="PANTHER" id="PTHR30614:SF10">
    <property type="entry name" value="ARGININE ABC TRANSPORTER PERMEASE PROTEIN ARTM"/>
    <property type="match status" value="1"/>
</dbReference>
<dbReference type="Gene3D" id="1.10.3720.10">
    <property type="entry name" value="MetI-like"/>
    <property type="match status" value="1"/>
</dbReference>
<keyword evidence="12" id="KW-1185">Reference proteome</keyword>